<dbReference type="Proteomes" id="UP001272137">
    <property type="component" value="Unassembled WGS sequence"/>
</dbReference>
<dbReference type="EMBL" id="QXCT01000001">
    <property type="protein sequence ID" value="MDW9252025.1"/>
    <property type="molecule type" value="Genomic_DNA"/>
</dbReference>
<evidence type="ECO:0000313" key="2">
    <source>
        <dbReference type="Proteomes" id="UP001272137"/>
    </source>
</evidence>
<gene>
    <name evidence="1" type="ORF">C7S16_6515</name>
</gene>
<proteinExistence type="predicted"/>
<reference evidence="1" key="1">
    <citation type="submission" date="2018-08" db="EMBL/GenBank/DDBJ databases">
        <title>Identification of Burkholderia cepacia strains that express a Burkholderia pseudomallei-like capsular polysaccharide.</title>
        <authorList>
            <person name="Burtnick M.N."/>
            <person name="Vongsouvath M."/>
            <person name="Newton P."/>
            <person name="Wuthiekanun V."/>
            <person name="Limmathurotsakul D."/>
            <person name="Brett P.J."/>
            <person name="Chantratita N."/>
            <person name="Dance D.A."/>
        </authorList>
    </citation>
    <scope>NUCLEOTIDE SEQUENCE</scope>
    <source>
        <strain evidence="1">SBXCC001</strain>
    </source>
</reference>
<accession>A0AAW9CM42</accession>
<protein>
    <submittedName>
        <fullName evidence="1">Uncharacterized protein</fullName>
    </submittedName>
</protein>
<name>A0AAW9CM42_BURTH</name>
<sequence>MTEKNGTPVHYLSRELKMKGKRTMNEMIWDAERRNMMRVRDIRPI</sequence>
<organism evidence="1 2">
    <name type="scientific">Burkholderia thailandensis</name>
    <dbReference type="NCBI Taxonomy" id="57975"/>
    <lineage>
        <taxon>Bacteria</taxon>
        <taxon>Pseudomonadati</taxon>
        <taxon>Pseudomonadota</taxon>
        <taxon>Betaproteobacteria</taxon>
        <taxon>Burkholderiales</taxon>
        <taxon>Burkholderiaceae</taxon>
        <taxon>Burkholderia</taxon>
        <taxon>pseudomallei group</taxon>
    </lineage>
</organism>
<dbReference type="AlphaFoldDB" id="A0AAW9CM42"/>
<comment type="caution">
    <text evidence="1">The sequence shown here is derived from an EMBL/GenBank/DDBJ whole genome shotgun (WGS) entry which is preliminary data.</text>
</comment>
<evidence type="ECO:0000313" key="1">
    <source>
        <dbReference type="EMBL" id="MDW9252025.1"/>
    </source>
</evidence>